<evidence type="ECO:0000313" key="2">
    <source>
        <dbReference type="Proteomes" id="UP000800038"/>
    </source>
</evidence>
<gene>
    <name evidence="1" type="ORF">EJ02DRAFT_272056</name>
</gene>
<dbReference type="AlphaFoldDB" id="A0A6A5SG28"/>
<name>A0A6A5SG28_9PLEO</name>
<dbReference type="EMBL" id="ML976095">
    <property type="protein sequence ID" value="KAF1938812.1"/>
    <property type="molecule type" value="Genomic_DNA"/>
</dbReference>
<sequence>MAPAAAMALAKPISNISASYEETKSLELGLAQLHHTSRIKGELDALEKTQLSDNNWGILSDSDKLPEYDPQHCPGVCASTDNALTPLTMQQADRLSPPLCLQSTHTQAKGVKSEVARFDAVLEKIQEQKMLVERLAARQAVTRKQQEEVSKKAEVAKAETDQLQRRTQASVTHSQSYTQAPLCSHQVFWTKVAGRSRCEYHSYSPRGYRNPFRFRCPGCNTIACGLCMKKLKRGDALS</sequence>
<organism evidence="1 2">
    <name type="scientific">Clathrospora elynae</name>
    <dbReference type="NCBI Taxonomy" id="706981"/>
    <lineage>
        <taxon>Eukaryota</taxon>
        <taxon>Fungi</taxon>
        <taxon>Dikarya</taxon>
        <taxon>Ascomycota</taxon>
        <taxon>Pezizomycotina</taxon>
        <taxon>Dothideomycetes</taxon>
        <taxon>Pleosporomycetidae</taxon>
        <taxon>Pleosporales</taxon>
        <taxon>Diademaceae</taxon>
        <taxon>Clathrospora</taxon>
    </lineage>
</organism>
<proteinExistence type="predicted"/>
<protein>
    <submittedName>
        <fullName evidence="1">Uncharacterized protein</fullName>
    </submittedName>
</protein>
<dbReference type="Proteomes" id="UP000800038">
    <property type="component" value="Unassembled WGS sequence"/>
</dbReference>
<accession>A0A6A5SG28</accession>
<reference evidence="1" key="1">
    <citation type="journal article" date="2020" name="Stud. Mycol.">
        <title>101 Dothideomycetes genomes: a test case for predicting lifestyles and emergence of pathogens.</title>
        <authorList>
            <person name="Haridas S."/>
            <person name="Albert R."/>
            <person name="Binder M."/>
            <person name="Bloem J."/>
            <person name="Labutti K."/>
            <person name="Salamov A."/>
            <person name="Andreopoulos B."/>
            <person name="Baker S."/>
            <person name="Barry K."/>
            <person name="Bills G."/>
            <person name="Bluhm B."/>
            <person name="Cannon C."/>
            <person name="Castanera R."/>
            <person name="Culley D."/>
            <person name="Daum C."/>
            <person name="Ezra D."/>
            <person name="Gonzalez J."/>
            <person name="Henrissat B."/>
            <person name="Kuo A."/>
            <person name="Liang C."/>
            <person name="Lipzen A."/>
            <person name="Lutzoni F."/>
            <person name="Magnuson J."/>
            <person name="Mondo S."/>
            <person name="Nolan M."/>
            <person name="Ohm R."/>
            <person name="Pangilinan J."/>
            <person name="Park H.-J."/>
            <person name="Ramirez L."/>
            <person name="Alfaro M."/>
            <person name="Sun H."/>
            <person name="Tritt A."/>
            <person name="Yoshinaga Y."/>
            <person name="Zwiers L.-H."/>
            <person name="Turgeon B."/>
            <person name="Goodwin S."/>
            <person name="Spatafora J."/>
            <person name="Crous P."/>
            <person name="Grigoriev I."/>
        </authorList>
    </citation>
    <scope>NUCLEOTIDE SEQUENCE</scope>
    <source>
        <strain evidence="1">CBS 161.51</strain>
    </source>
</reference>
<dbReference type="OrthoDB" id="3927839at2759"/>
<evidence type="ECO:0000313" key="1">
    <source>
        <dbReference type="EMBL" id="KAF1938812.1"/>
    </source>
</evidence>
<keyword evidence="2" id="KW-1185">Reference proteome</keyword>